<evidence type="ECO:0000313" key="2">
    <source>
        <dbReference type="EMBL" id="ATB44104.1"/>
    </source>
</evidence>
<feature type="region of interest" description="Disordered" evidence="1">
    <location>
        <begin position="264"/>
        <end position="350"/>
    </location>
</feature>
<feature type="compositionally biased region" description="Basic and acidic residues" evidence="1">
    <location>
        <begin position="278"/>
        <end position="289"/>
    </location>
</feature>
<evidence type="ECO:0000256" key="1">
    <source>
        <dbReference type="SAM" id="MobiDB-lite"/>
    </source>
</evidence>
<organism evidence="2 3">
    <name type="scientific">Cystobacter fuscus</name>
    <dbReference type="NCBI Taxonomy" id="43"/>
    <lineage>
        <taxon>Bacteria</taxon>
        <taxon>Pseudomonadati</taxon>
        <taxon>Myxococcota</taxon>
        <taxon>Myxococcia</taxon>
        <taxon>Myxococcales</taxon>
        <taxon>Cystobacterineae</taxon>
        <taxon>Archangiaceae</taxon>
        <taxon>Cystobacter</taxon>
    </lineage>
</organism>
<accession>A0A250JJP3</accession>
<sequence length="378" mass="41711">MRNATSREPLKGLPADLQTARRGCADLGPQVERIAEQLAAALRQASQELHRLESQRDELRRSARDTPPPVMPRLLERIEEQGQCVQRLERAHQGLEELRAALGSMGEHLERGLEQQATERHEHEAILREEKRMWLRELLSLRQRLEGAESAAERPRAGNDDLARLRAEKERLTQRVAELERGLSARDETLLAKEQTLADLRKMVSLLTPAPPTPPATPTPAERLPAVAESTARPRSAPTPTEQLFGNNTMQLAQHLLESLGTGEVEEAMPAPPPPPPKPERRPTSREIRFGPLDEFTVGPPSLPPPVPSMSPLVPGMPPPPPPVMPKASARVPTASRTPSTITPTVPLMERPGTLVISEDMFNDVLAEQNEPGPTGRK</sequence>
<dbReference type="EMBL" id="CP022098">
    <property type="protein sequence ID" value="ATB44104.1"/>
    <property type="molecule type" value="Genomic_DNA"/>
</dbReference>
<proteinExistence type="predicted"/>
<feature type="region of interest" description="Disordered" evidence="1">
    <location>
        <begin position="49"/>
        <end position="70"/>
    </location>
</feature>
<feature type="region of interest" description="Disordered" evidence="1">
    <location>
        <begin position="208"/>
        <end position="244"/>
    </location>
</feature>
<protein>
    <submittedName>
        <fullName evidence="2">Uncharacterized protein</fullName>
    </submittedName>
</protein>
<feature type="compositionally biased region" description="Pro residues" evidence="1">
    <location>
        <begin position="209"/>
        <end position="218"/>
    </location>
</feature>
<dbReference type="Proteomes" id="UP000217257">
    <property type="component" value="Chromosome"/>
</dbReference>
<feature type="compositionally biased region" description="Basic and acidic residues" evidence="1">
    <location>
        <begin position="49"/>
        <end position="64"/>
    </location>
</feature>
<name>A0A250JJP3_9BACT</name>
<dbReference type="AlphaFoldDB" id="A0A250JJP3"/>
<feature type="compositionally biased region" description="Pro residues" evidence="1">
    <location>
        <begin position="301"/>
        <end position="325"/>
    </location>
</feature>
<dbReference type="KEGG" id="cfus:CYFUS_009585"/>
<feature type="compositionally biased region" description="Polar residues" evidence="1">
    <location>
        <begin position="335"/>
        <end position="344"/>
    </location>
</feature>
<gene>
    <name evidence="2" type="ORF">CYFUS_009585</name>
</gene>
<reference evidence="2 3" key="1">
    <citation type="submission" date="2017-06" db="EMBL/GenBank/DDBJ databases">
        <title>Sequencing and comparative analysis of myxobacterial genomes.</title>
        <authorList>
            <person name="Rupp O."/>
            <person name="Goesmann A."/>
            <person name="Sogaard-Andersen L."/>
        </authorList>
    </citation>
    <scope>NUCLEOTIDE SEQUENCE [LARGE SCALE GENOMIC DNA]</scope>
    <source>
        <strain evidence="2 3">DSM 52655</strain>
    </source>
</reference>
<evidence type="ECO:0000313" key="3">
    <source>
        <dbReference type="Proteomes" id="UP000217257"/>
    </source>
</evidence>